<evidence type="ECO:0000313" key="1">
    <source>
        <dbReference type="EMBL" id="KKS22219.1"/>
    </source>
</evidence>
<protein>
    <submittedName>
        <fullName evidence="1">Uncharacterized protein</fullName>
    </submittedName>
</protein>
<dbReference type="STRING" id="1619103.UU80_C0011G0025"/>
<organism evidence="1 2">
    <name type="scientific">candidate division WWE3 bacterium GW2011_GWA1_41_8</name>
    <dbReference type="NCBI Taxonomy" id="1619103"/>
    <lineage>
        <taxon>Bacteria</taxon>
        <taxon>Katanobacteria</taxon>
    </lineage>
</organism>
<sequence>MSLGRNNGFSPEAITFRERNEAANEGFEAVPYQVSGRVLAELGEESVSPRVFAVVEYRRFNVNAPVAEAAEFVDEHMVGETDYGYPVWDTSDNAGKFVGGIGSVHSSSTHLRDANAEFTVPTELLSVVWDEDGWCGGGIKPGIKKMRRAISLKSWWDTLIFSW</sequence>
<proteinExistence type="predicted"/>
<dbReference type="Proteomes" id="UP000034920">
    <property type="component" value="Unassembled WGS sequence"/>
</dbReference>
<dbReference type="AlphaFoldDB" id="A0A0G0XB78"/>
<evidence type="ECO:0000313" key="2">
    <source>
        <dbReference type="Proteomes" id="UP000034920"/>
    </source>
</evidence>
<name>A0A0G0XB78_UNCKA</name>
<accession>A0A0G0XB78</accession>
<dbReference type="EMBL" id="LCCA01000011">
    <property type="protein sequence ID" value="KKS22219.1"/>
    <property type="molecule type" value="Genomic_DNA"/>
</dbReference>
<comment type="caution">
    <text evidence="1">The sequence shown here is derived from an EMBL/GenBank/DDBJ whole genome shotgun (WGS) entry which is preliminary data.</text>
</comment>
<reference evidence="1 2" key="1">
    <citation type="journal article" date="2015" name="Nature">
        <title>rRNA introns, odd ribosomes, and small enigmatic genomes across a large radiation of phyla.</title>
        <authorList>
            <person name="Brown C.T."/>
            <person name="Hug L.A."/>
            <person name="Thomas B.C."/>
            <person name="Sharon I."/>
            <person name="Castelle C.J."/>
            <person name="Singh A."/>
            <person name="Wilkins M.J."/>
            <person name="Williams K.H."/>
            <person name="Banfield J.F."/>
        </authorList>
    </citation>
    <scope>NUCLEOTIDE SEQUENCE [LARGE SCALE GENOMIC DNA]</scope>
</reference>
<gene>
    <name evidence="1" type="ORF">UU80_C0011G0025</name>
</gene>